<evidence type="ECO:0000313" key="2">
    <source>
        <dbReference type="EMBL" id="KIM77041.1"/>
    </source>
</evidence>
<reference evidence="2 3" key="1">
    <citation type="submission" date="2014-04" db="EMBL/GenBank/DDBJ databases">
        <authorList>
            <consortium name="DOE Joint Genome Institute"/>
            <person name="Kuo A."/>
            <person name="Tarkka M."/>
            <person name="Buscot F."/>
            <person name="Kohler A."/>
            <person name="Nagy L.G."/>
            <person name="Floudas D."/>
            <person name="Copeland A."/>
            <person name="Barry K.W."/>
            <person name="Cichocki N."/>
            <person name="Veneault-Fourrey C."/>
            <person name="LaButti K."/>
            <person name="Lindquist E.A."/>
            <person name="Lipzen A."/>
            <person name="Lundell T."/>
            <person name="Morin E."/>
            <person name="Murat C."/>
            <person name="Sun H."/>
            <person name="Tunlid A."/>
            <person name="Henrissat B."/>
            <person name="Grigoriev I.V."/>
            <person name="Hibbett D.S."/>
            <person name="Martin F."/>
            <person name="Nordberg H.P."/>
            <person name="Cantor M.N."/>
            <person name="Hua S.X."/>
        </authorList>
    </citation>
    <scope>NUCLEOTIDE SEQUENCE [LARGE SCALE GENOMIC DNA]</scope>
    <source>
        <strain evidence="2 3">F 1598</strain>
    </source>
</reference>
<organism evidence="2 3">
    <name type="scientific">Piloderma croceum (strain F 1598)</name>
    <dbReference type="NCBI Taxonomy" id="765440"/>
    <lineage>
        <taxon>Eukaryota</taxon>
        <taxon>Fungi</taxon>
        <taxon>Dikarya</taxon>
        <taxon>Basidiomycota</taxon>
        <taxon>Agaricomycotina</taxon>
        <taxon>Agaricomycetes</taxon>
        <taxon>Agaricomycetidae</taxon>
        <taxon>Atheliales</taxon>
        <taxon>Atheliaceae</taxon>
        <taxon>Piloderma</taxon>
    </lineage>
</organism>
<dbReference type="EMBL" id="KN833029">
    <property type="protein sequence ID" value="KIM77041.1"/>
    <property type="molecule type" value="Genomic_DNA"/>
</dbReference>
<dbReference type="HOGENOM" id="CLU_2498666_0_0_1"/>
<dbReference type="Proteomes" id="UP000054166">
    <property type="component" value="Unassembled WGS sequence"/>
</dbReference>
<accession>A0A0C3FBG2</accession>
<feature type="region of interest" description="Disordered" evidence="1">
    <location>
        <begin position="1"/>
        <end position="35"/>
    </location>
</feature>
<gene>
    <name evidence="2" type="ORF">PILCRDRAFT_825795</name>
</gene>
<evidence type="ECO:0000313" key="3">
    <source>
        <dbReference type="Proteomes" id="UP000054166"/>
    </source>
</evidence>
<keyword evidence="3" id="KW-1185">Reference proteome</keyword>
<name>A0A0C3FBG2_PILCF</name>
<dbReference type="AlphaFoldDB" id="A0A0C3FBG2"/>
<proteinExistence type="predicted"/>
<protein>
    <submittedName>
        <fullName evidence="2">Uncharacterized protein</fullName>
    </submittedName>
</protein>
<evidence type="ECO:0000256" key="1">
    <source>
        <dbReference type="SAM" id="MobiDB-lite"/>
    </source>
</evidence>
<sequence length="86" mass="9217">MGSANAKFHGRGTDGCPRLTNHSRRMKPPRTGGGINIEALANDRYECGRGQGITGLTTSISALRLRSSIADCQLCELPDISCSIHF</sequence>
<reference evidence="3" key="2">
    <citation type="submission" date="2015-01" db="EMBL/GenBank/DDBJ databases">
        <title>Evolutionary Origins and Diversification of the Mycorrhizal Mutualists.</title>
        <authorList>
            <consortium name="DOE Joint Genome Institute"/>
            <consortium name="Mycorrhizal Genomics Consortium"/>
            <person name="Kohler A."/>
            <person name="Kuo A."/>
            <person name="Nagy L.G."/>
            <person name="Floudas D."/>
            <person name="Copeland A."/>
            <person name="Barry K.W."/>
            <person name="Cichocki N."/>
            <person name="Veneault-Fourrey C."/>
            <person name="LaButti K."/>
            <person name="Lindquist E.A."/>
            <person name="Lipzen A."/>
            <person name="Lundell T."/>
            <person name="Morin E."/>
            <person name="Murat C."/>
            <person name="Riley R."/>
            <person name="Ohm R."/>
            <person name="Sun H."/>
            <person name="Tunlid A."/>
            <person name="Henrissat B."/>
            <person name="Grigoriev I.V."/>
            <person name="Hibbett D.S."/>
            <person name="Martin F."/>
        </authorList>
    </citation>
    <scope>NUCLEOTIDE SEQUENCE [LARGE SCALE GENOMIC DNA]</scope>
    <source>
        <strain evidence="3">F 1598</strain>
    </source>
</reference>
<dbReference type="InParanoid" id="A0A0C3FBG2"/>